<reference evidence="1 2" key="1">
    <citation type="submission" date="2022-01" db="EMBL/GenBank/DDBJ databases">
        <title>Desulfofustis limnae sp. nov., a novel mesophilic sulfate-reducing bacterium isolated from marsh soil.</title>
        <authorList>
            <person name="Watanabe M."/>
            <person name="Takahashi A."/>
            <person name="Kojima H."/>
            <person name="Fukui M."/>
        </authorList>
    </citation>
    <scope>NUCLEOTIDE SEQUENCE [LARGE SCALE GENOMIC DNA]</scope>
    <source>
        <strain evidence="1 2">PPLL</strain>
    </source>
</reference>
<evidence type="ECO:0000313" key="2">
    <source>
        <dbReference type="Proteomes" id="UP000830055"/>
    </source>
</evidence>
<sequence length="669" mass="71065">MPIYTEDVKLMASQRLTDNDDGGGRMTGIEIVDGNVNNLFPDISRLDRVYGRVSLRKAFVHVNTPDQETYSGAHVILSKPAADPKVNVCMFTTGDPHDERTAARNRLESYVTLGPRYPGWLWGDQPAGARSVMLFQIKGSGSPGVGDVLVLFNNKGLAGEEYQYVRITKVELTTAEFATSEYTQALSFNREVLKLEIGDPLRYTFKGIEVSRNDALPTSVYTTLVSDAAKYYGVMLPTQEINQGDISLLVDSIYTHLVPSAQGEAPMVDLSVGEAGPVIGSGQQQTVTASSFTVQNEAQLYFGTGIKPGSLTVQTSNGRNFTDDGNGVLYEGEDQRGLVDYSTGAVTFRQIASSFSATVTMTAVVGVEVLRVPSTTEGLVGPQPGYNYVAILNPLPIPGSVWVDFMAQGKWYRLRDDGKGYLVPDIANTGSGTINYLTGSIIVTCGALPDPETVILFNWANPIETVDLSGTVTVDIPEIVHQLASAPVKPGSVAITWPVGVASTATAVDNGSGVITGDAAGSINYATGKLVFRPAALIVAGGQYEIDYEKYPYVDAALPGGSGTINFSLPSSPIKPGTLNLTFTMTIAGLAKLVTVVDDGAGNLSAPAFTVDKPASHPSWPGSSEVEAITGTIDYITGAGSLNVTLEVAETWRQAFTTVQYASRSIPTA</sequence>
<gene>
    <name evidence="1" type="ORF">DPPLL_32310</name>
</gene>
<accession>A0ABM7WCZ1</accession>
<evidence type="ECO:0000313" key="1">
    <source>
        <dbReference type="EMBL" id="BDD88866.1"/>
    </source>
</evidence>
<protein>
    <submittedName>
        <fullName evidence="1">Uncharacterized protein</fullName>
    </submittedName>
</protein>
<dbReference type="EMBL" id="AP025516">
    <property type="protein sequence ID" value="BDD88866.1"/>
    <property type="molecule type" value="Genomic_DNA"/>
</dbReference>
<organism evidence="1 2">
    <name type="scientific">Desulfofustis limnaeus</name>
    <dbReference type="NCBI Taxonomy" id="2740163"/>
    <lineage>
        <taxon>Bacteria</taxon>
        <taxon>Pseudomonadati</taxon>
        <taxon>Thermodesulfobacteriota</taxon>
        <taxon>Desulfobulbia</taxon>
        <taxon>Desulfobulbales</taxon>
        <taxon>Desulfocapsaceae</taxon>
        <taxon>Desulfofustis</taxon>
    </lineage>
</organism>
<dbReference type="RefSeq" id="WP_284152197.1">
    <property type="nucleotide sequence ID" value="NZ_AP025516.1"/>
</dbReference>
<keyword evidence="2" id="KW-1185">Reference proteome</keyword>
<name>A0ABM7WCZ1_9BACT</name>
<dbReference type="Proteomes" id="UP000830055">
    <property type="component" value="Chromosome"/>
</dbReference>
<proteinExistence type="predicted"/>